<evidence type="ECO:0000313" key="1">
    <source>
        <dbReference type="EMBL" id="SEB51785.1"/>
    </source>
</evidence>
<reference evidence="1 2" key="1">
    <citation type="submission" date="2016-10" db="EMBL/GenBank/DDBJ databases">
        <authorList>
            <person name="Varghese N."/>
            <person name="Submissions S."/>
        </authorList>
    </citation>
    <scope>NUCLEOTIDE SEQUENCE [LARGE SCALE GENOMIC DNA]</scope>
    <source>
        <strain evidence="1 2">BS3652</strain>
    </source>
</reference>
<dbReference type="EMBL" id="FNRS01000001">
    <property type="protein sequence ID" value="SEB51785.1"/>
    <property type="molecule type" value="Genomic_DNA"/>
</dbReference>
<organism evidence="1 2">
    <name type="scientific">Pseudomonas taetrolens</name>
    <dbReference type="NCBI Taxonomy" id="47884"/>
    <lineage>
        <taxon>Bacteria</taxon>
        <taxon>Pseudomonadati</taxon>
        <taxon>Pseudomonadota</taxon>
        <taxon>Gammaproteobacteria</taxon>
        <taxon>Pseudomonadales</taxon>
        <taxon>Pseudomonadaceae</taxon>
        <taxon>Pseudomonas</taxon>
    </lineage>
</organism>
<dbReference type="SUPFAM" id="SSF56399">
    <property type="entry name" value="ADP-ribosylation"/>
    <property type="match status" value="1"/>
</dbReference>
<gene>
    <name evidence="1" type="ORF">SAMN04490203_0485</name>
</gene>
<dbReference type="RefSeq" id="WP_053070910.1">
    <property type="nucleotide sequence ID" value="NZ_FNRS01000001.1"/>
</dbReference>
<evidence type="ECO:0000313" key="2">
    <source>
        <dbReference type="Proteomes" id="UP000183155"/>
    </source>
</evidence>
<dbReference type="NCBIfam" id="TIGR03696">
    <property type="entry name" value="Rhs_assc_core"/>
    <property type="match status" value="1"/>
</dbReference>
<protein>
    <submittedName>
        <fullName evidence="1">RHS repeat-associated core domain-containing protein</fullName>
    </submittedName>
</protein>
<dbReference type="Gene3D" id="2.180.10.10">
    <property type="entry name" value="RHS repeat-associated core"/>
    <property type="match status" value="1"/>
</dbReference>
<sequence length="358" mass="39171">MAPARNVLVSRYQYDPLDRLTGAHSTQRFYSHTRLASEIENDGSTRFLEHGTQPLALQRLGTAADTTLLATDAHTSVLTSLPAAASPSTHHYTPYGHQAAASSRPGVPGFNGEHHDPLTGHYLLGQGYRAFNPVLMRFNSPDSLSPFEEGGINAYAYGQGDPVNRVDPSGHYASRFLNFLSRGVIKAQSRITGAQVKSVKNVTRLSEGIVAFEDTYKNKSRLNFIGHGTEFEGGYRLKYDDKNAINAASLYNLASNHGLAVKQYENLRTVMCYSGDGGANSFGAELSLITGRPVKAYQGTVMTSDPDQIIPPLKVGETYSSRTVFAIEKNRAPTKYLPRAFKQNFRPVTYGSNIRATN</sequence>
<name>A0A1H4K0Z0_PSETA</name>
<comment type="caution">
    <text evidence="1">The sequence shown here is derived from an EMBL/GenBank/DDBJ whole genome shotgun (WGS) entry which is preliminary data.</text>
</comment>
<dbReference type="Proteomes" id="UP000183155">
    <property type="component" value="Unassembled WGS sequence"/>
</dbReference>
<proteinExistence type="predicted"/>
<dbReference type="InterPro" id="IPR022385">
    <property type="entry name" value="Rhs_assc_core"/>
</dbReference>
<accession>A0A1H4K0Z0</accession>
<keyword evidence="2" id="KW-1185">Reference proteome</keyword>